<organism evidence="2 3">
    <name type="scientific">Rotaria magnacalcarata</name>
    <dbReference type="NCBI Taxonomy" id="392030"/>
    <lineage>
        <taxon>Eukaryota</taxon>
        <taxon>Metazoa</taxon>
        <taxon>Spiralia</taxon>
        <taxon>Gnathifera</taxon>
        <taxon>Rotifera</taxon>
        <taxon>Eurotatoria</taxon>
        <taxon>Bdelloidea</taxon>
        <taxon>Philodinida</taxon>
        <taxon>Philodinidae</taxon>
        <taxon>Rotaria</taxon>
    </lineage>
</organism>
<feature type="region of interest" description="Disordered" evidence="1">
    <location>
        <begin position="1"/>
        <end position="47"/>
    </location>
</feature>
<reference evidence="2" key="1">
    <citation type="submission" date="2021-02" db="EMBL/GenBank/DDBJ databases">
        <authorList>
            <person name="Nowell W R."/>
        </authorList>
    </citation>
    <scope>NUCLEOTIDE SEQUENCE</scope>
</reference>
<proteinExistence type="predicted"/>
<accession>A0A8S3KB78</accession>
<dbReference type="Proteomes" id="UP000676336">
    <property type="component" value="Unassembled WGS sequence"/>
</dbReference>
<dbReference type="EMBL" id="CAJOBI010362742">
    <property type="protein sequence ID" value="CAF5226952.1"/>
    <property type="molecule type" value="Genomic_DNA"/>
</dbReference>
<feature type="compositionally biased region" description="Basic and acidic residues" evidence="1">
    <location>
        <begin position="30"/>
        <end position="47"/>
    </location>
</feature>
<feature type="non-terminal residue" evidence="2">
    <location>
        <position position="1"/>
    </location>
</feature>
<comment type="caution">
    <text evidence="2">The sequence shown here is derived from an EMBL/GenBank/DDBJ whole genome shotgun (WGS) entry which is preliminary data.</text>
</comment>
<gene>
    <name evidence="2" type="ORF">SMN809_LOCUS85032</name>
</gene>
<name>A0A8S3KB78_9BILA</name>
<evidence type="ECO:0000313" key="3">
    <source>
        <dbReference type="Proteomes" id="UP000676336"/>
    </source>
</evidence>
<protein>
    <submittedName>
        <fullName evidence="2">Uncharacterized protein</fullName>
    </submittedName>
</protein>
<dbReference type="AlphaFoldDB" id="A0A8S3KB78"/>
<sequence>GANKKDSNKNAAGNTQRGSVAETSTIGSGRSDKDKSGSEKRSVRTSI</sequence>
<evidence type="ECO:0000256" key="1">
    <source>
        <dbReference type="SAM" id="MobiDB-lite"/>
    </source>
</evidence>
<feature type="compositionally biased region" description="Polar residues" evidence="1">
    <location>
        <begin position="9"/>
        <end position="26"/>
    </location>
</feature>
<evidence type="ECO:0000313" key="2">
    <source>
        <dbReference type="EMBL" id="CAF5226952.1"/>
    </source>
</evidence>